<feature type="region of interest" description="Disordered" evidence="1">
    <location>
        <begin position="15"/>
        <end position="48"/>
    </location>
</feature>
<sequence>MTCLILRRCPHGALHRRRGEETNSEHGGNESKKHFGPTDQRTPAEGPVPFHMTCRRACLQTGSVLRLTPRWRLQCLQLRRDTREPWASFVVARVSRLLSPKTSVRHMGGMGDAPGVGGKVRNRPGTRQGEKGLEDSCSASPTPH</sequence>
<name>A0AAV7VSK8_PLEWA</name>
<comment type="caution">
    <text evidence="2">The sequence shown here is derived from an EMBL/GenBank/DDBJ whole genome shotgun (WGS) entry which is preliminary data.</text>
</comment>
<feature type="compositionally biased region" description="Basic and acidic residues" evidence="1">
    <location>
        <begin position="18"/>
        <end position="33"/>
    </location>
</feature>
<accession>A0AAV7VSK8</accession>
<gene>
    <name evidence="2" type="ORF">NDU88_006805</name>
</gene>
<feature type="compositionally biased region" description="Gly residues" evidence="1">
    <location>
        <begin position="108"/>
        <end position="118"/>
    </location>
</feature>
<dbReference type="AlphaFoldDB" id="A0AAV7VSK8"/>
<organism evidence="2 3">
    <name type="scientific">Pleurodeles waltl</name>
    <name type="common">Iberian ribbed newt</name>
    <dbReference type="NCBI Taxonomy" id="8319"/>
    <lineage>
        <taxon>Eukaryota</taxon>
        <taxon>Metazoa</taxon>
        <taxon>Chordata</taxon>
        <taxon>Craniata</taxon>
        <taxon>Vertebrata</taxon>
        <taxon>Euteleostomi</taxon>
        <taxon>Amphibia</taxon>
        <taxon>Batrachia</taxon>
        <taxon>Caudata</taxon>
        <taxon>Salamandroidea</taxon>
        <taxon>Salamandridae</taxon>
        <taxon>Pleurodelinae</taxon>
        <taxon>Pleurodeles</taxon>
    </lineage>
</organism>
<feature type="region of interest" description="Disordered" evidence="1">
    <location>
        <begin position="103"/>
        <end position="144"/>
    </location>
</feature>
<protein>
    <submittedName>
        <fullName evidence="2">Uncharacterized protein</fullName>
    </submittedName>
</protein>
<evidence type="ECO:0000313" key="2">
    <source>
        <dbReference type="EMBL" id="KAJ1203010.1"/>
    </source>
</evidence>
<reference evidence="2" key="1">
    <citation type="journal article" date="2022" name="bioRxiv">
        <title>Sequencing and chromosome-scale assembly of the giantPleurodeles waltlgenome.</title>
        <authorList>
            <person name="Brown T."/>
            <person name="Elewa A."/>
            <person name="Iarovenko S."/>
            <person name="Subramanian E."/>
            <person name="Araus A.J."/>
            <person name="Petzold A."/>
            <person name="Susuki M."/>
            <person name="Suzuki K.-i.T."/>
            <person name="Hayashi T."/>
            <person name="Toyoda A."/>
            <person name="Oliveira C."/>
            <person name="Osipova E."/>
            <person name="Leigh N.D."/>
            <person name="Simon A."/>
            <person name="Yun M.H."/>
        </authorList>
    </citation>
    <scope>NUCLEOTIDE SEQUENCE</scope>
    <source>
        <strain evidence="2">20211129_DDA</strain>
        <tissue evidence="2">Liver</tissue>
    </source>
</reference>
<proteinExistence type="predicted"/>
<keyword evidence="3" id="KW-1185">Reference proteome</keyword>
<dbReference type="EMBL" id="JANPWB010000003">
    <property type="protein sequence ID" value="KAJ1203010.1"/>
    <property type="molecule type" value="Genomic_DNA"/>
</dbReference>
<dbReference type="Proteomes" id="UP001066276">
    <property type="component" value="Chromosome 2_1"/>
</dbReference>
<evidence type="ECO:0000313" key="3">
    <source>
        <dbReference type="Proteomes" id="UP001066276"/>
    </source>
</evidence>
<evidence type="ECO:0000256" key="1">
    <source>
        <dbReference type="SAM" id="MobiDB-lite"/>
    </source>
</evidence>